<evidence type="ECO:0000313" key="15">
    <source>
        <dbReference type="Proteomes" id="UP000000448"/>
    </source>
</evidence>
<proteinExistence type="inferred from homology"/>
<evidence type="ECO:0000256" key="9">
    <source>
        <dbReference type="ARBA" id="ARBA00022989"/>
    </source>
</evidence>
<dbReference type="PIRSF" id="PIRSF006247">
    <property type="entry name" value="TrkH"/>
    <property type="match status" value="1"/>
</dbReference>
<evidence type="ECO:0000256" key="4">
    <source>
        <dbReference type="ARBA" id="ARBA00022475"/>
    </source>
</evidence>
<keyword evidence="12" id="KW-0479">Metal-binding</keyword>
<feature type="binding site" evidence="12">
    <location>
        <position position="433"/>
    </location>
    <ligand>
        <name>K(+)</name>
        <dbReference type="ChEBI" id="CHEBI:29103"/>
    </ligand>
</feature>
<dbReference type="GO" id="GO:0015379">
    <property type="term" value="F:potassium:chloride symporter activity"/>
    <property type="evidence" value="ECO:0007669"/>
    <property type="project" value="InterPro"/>
</dbReference>
<feature type="transmembrane region" description="Helical" evidence="13">
    <location>
        <begin position="136"/>
        <end position="162"/>
    </location>
</feature>
<evidence type="ECO:0000256" key="5">
    <source>
        <dbReference type="ARBA" id="ARBA00022519"/>
    </source>
</evidence>
<evidence type="ECO:0000256" key="7">
    <source>
        <dbReference type="ARBA" id="ARBA00022692"/>
    </source>
</evidence>
<dbReference type="PANTHER" id="PTHR32024:SF2">
    <property type="entry name" value="TRK SYSTEM POTASSIUM UPTAKE PROTEIN TRKG-RELATED"/>
    <property type="match status" value="1"/>
</dbReference>
<dbReference type="RefSeq" id="WP_015902180.1">
    <property type="nucleotide sequence ID" value="NC_012115.1"/>
</dbReference>
<keyword evidence="15" id="KW-1185">Reference proteome</keyword>
<evidence type="ECO:0000256" key="11">
    <source>
        <dbReference type="ARBA" id="ARBA00023136"/>
    </source>
</evidence>
<feature type="transmembrane region" description="Helical" evidence="13">
    <location>
        <begin position="40"/>
        <end position="59"/>
    </location>
</feature>
<keyword evidence="8 12" id="KW-0630">Potassium</keyword>
<organism evidence="14 15">
    <name type="scientific">Nautilia profundicola (strain ATCC BAA-1463 / DSM 18972 / AmH)</name>
    <dbReference type="NCBI Taxonomy" id="598659"/>
    <lineage>
        <taxon>Bacteria</taxon>
        <taxon>Pseudomonadati</taxon>
        <taxon>Campylobacterota</taxon>
        <taxon>Epsilonproteobacteria</taxon>
        <taxon>Nautiliales</taxon>
        <taxon>Nautiliaceae</taxon>
        <taxon>Nautilia</taxon>
    </lineage>
</organism>
<evidence type="ECO:0000313" key="14">
    <source>
        <dbReference type="EMBL" id="ACM93128.1"/>
    </source>
</evidence>
<feature type="transmembrane region" description="Helical" evidence="13">
    <location>
        <begin position="332"/>
        <end position="352"/>
    </location>
</feature>
<keyword evidence="5" id="KW-0997">Cell inner membrane</keyword>
<reference evidence="14 15" key="1">
    <citation type="journal article" date="2009" name="PLoS Genet.">
        <title>Adaptations to submarine hydrothermal environments exemplified by the genome of Nautilia profundicola.</title>
        <authorList>
            <person name="Campbell B.J."/>
            <person name="Smith J.L."/>
            <person name="Hanson T.E."/>
            <person name="Klotz M.G."/>
            <person name="Stein L.Y."/>
            <person name="Lee C.K."/>
            <person name="Wu D."/>
            <person name="Robinson J.M."/>
            <person name="Khouri H.M."/>
            <person name="Eisen J.A."/>
            <person name="Cary S.C."/>
        </authorList>
    </citation>
    <scope>NUCLEOTIDE SEQUENCE [LARGE SCALE GENOMIC DNA]</scope>
    <source>
        <strain evidence="15">ATCC BAA-1463 / DSM 18972 / AmH</strain>
    </source>
</reference>
<comment type="subcellular location">
    <subcellularLocation>
        <location evidence="1">Cell inner membrane</location>
        <topology evidence="1">Multi-pass membrane protein</topology>
    </subcellularLocation>
</comment>
<feature type="binding site" evidence="12">
    <location>
        <position position="221"/>
    </location>
    <ligand>
        <name>K(+)</name>
        <dbReference type="ChEBI" id="CHEBI:29103"/>
    </ligand>
</feature>
<feature type="transmembrane region" description="Helical" evidence="13">
    <location>
        <begin position="238"/>
        <end position="261"/>
    </location>
</feature>
<feature type="transmembrane region" description="Helical" evidence="13">
    <location>
        <begin position="273"/>
        <end position="293"/>
    </location>
</feature>
<feature type="binding site" evidence="12">
    <location>
        <position position="316"/>
    </location>
    <ligand>
        <name>K(+)</name>
        <dbReference type="ChEBI" id="CHEBI:29103"/>
    </ligand>
</feature>
<dbReference type="EMBL" id="CP001279">
    <property type="protein sequence ID" value="ACM93128.1"/>
    <property type="molecule type" value="Genomic_DNA"/>
</dbReference>
<keyword evidence="3" id="KW-0813">Transport</keyword>
<dbReference type="InterPro" id="IPR003445">
    <property type="entry name" value="Cat_transpt"/>
</dbReference>
<feature type="binding site" evidence="12">
    <location>
        <position position="111"/>
    </location>
    <ligand>
        <name>K(+)</name>
        <dbReference type="ChEBI" id="CHEBI:29103"/>
    </ligand>
</feature>
<dbReference type="AlphaFoldDB" id="B9L7Q4"/>
<feature type="transmembrane region" description="Helical" evidence="13">
    <location>
        <begin position="183"/>
        <end position="202"/>
    </location>
</feature>
<evidence type="ECO:0000256" key="2">
    <source>
        <dbReference type="ARBA" id="ARBA00009137"/>
    </source>
</evidence>
<keyword evidence="10" id="KW-0406">Ion transport</keyword>
<keyword evidence="7 13" id="KW-0812">Transmembrane</keyword>
<keyword evidence="11 13" id="KW-0472">Membrane</keyword>
<evidence type="ECO:0000256" key="10">
    <source>
        <dbReference type="ARBA" id="ARBA00023065"/>
    </source>
</evidence>
<dbReference type="STRING" id="598659.NAMH_0238"/>
<keyword evidence="9 13" id="KW-1133">Transmembrane helix</keyword>
<evidence type="ECO:0000256" key="6">
    <source>
        <dbReference type="ARBA" id="ARBA00022538"/>
    </source>
</evidence>
<protein>
    <submittedName>
        <fullName evidence="14">K+ transporter Trk</fullName>
    </submittedName>
</protein>
<dbReference type="Proteomes" id="UP000000448">
    <property type="component" value="Chromosome"/>
</dbReference>
<dbReference type="PANTHER" id="PTHR32024">
    <property type="entry name" value="TRK SYSTEM POTASSIUM UPTAKE PROTEIN TRKG-RELATED"/>
    <property type="match status" value="1"/>
</dbReference>
<feature type="binding site" evidence="12">
    <location>
        <position position="317"/>
    </location>
    <ligand>
        <name>K(+)</name>
        <dbReference type="ChEBI" id="CHEBI:29103"/>
    </ligand>
</feature>
<feature type="transmembrane region" description="Helical" evidence="13">
    <location>
        <begin position="394"/>
        <end position="415"/>
    </location>
</feature>
<keyword evidence="6" id="KW-0633">Potassium transport</keyword>
<accession>B9L7Q4</accession>
<name>B9L7Q4_NAUPA</name>
<dbReference type="HOGENOM" id="CLU_030708_0_2_7"/>
<dbReference type="InterPro" id="IPR004772">
    <property type="entry name" value="TrkH"/>
</dbReference>
<dbReference type="Pfam" id="PF02386">
    <property type="entry name" value="TrkH"/>
    <property type="match status" value="1"/>
</dbReference>
<feature type="binding site" evidence="12">
    <location>
        <position position="112"/>
    </location>
    <ligand>
        <name>K(+)</name>
        <dbReference type="ChEBI" id="CHEBI:29103"/>
    </ligand>
</feature>
<dbReference type="eggNOG" id="COG0168">
    <property type="taxonomic scope" value="Bacteria"/>
</dbReference>
<feature type="transmembrane region" description="Helical" evidence="13">
    <location>
        <begin position="456"/>
        <end position="476"/>
    </location>
</feature>
<dbReference type="KEGG" id="nam:NAMH_0238"/>
<keyword evidence="4" id="KW-1003">Cell membrane</keyword>
<dbReference type="GO" id="GO:0005886">
    <property type="term" value="C:plasma membrane"/>
    <property type="evidence" value="ECO:0007669"/>
    <property type="project" value="UniProtKB-SubCell"/>
</dbReference>
<evidence type="ECO:0000256" key="13">
    <source>
        <dbReference type="SAM" id="Phobius"/>
    </source>
</evidence>
<evidence type="ECO:0000256" key="1">
    <source>
        <dbReference type="ARBA" id="ARBA00004429"/>
    </source>
</evidence>
<gene>
    <name evidence="14" type="ordered locus">NAMH_0238</name>
</gene>
<evidence type="ECO:0000256" key="8">
    <source>
        <dbReference type="ARBA" id="ARBA00022958"/>
    </source>
</evidence>
<evidence type="ECO:0000256" key="12">
    <source>
        <dbReference type="PIRSR" id="PIRSR006247-1"/>
    </source>
</evidence>
<feature type="transmembrane region" description="Helical" evidence="13">
    <location>
        <begin position="71"/>
        <end position="92"/>
    </location>
</feature>
<evidence type="ECO:0000256" key="3">
    <source>
        <dbReference type="ARBA" id="ARBA00022448"/>
    </source>
</evidence>
<dbReference type="GO" id="GO:0046872">
    <property type="term" value="F:metal ion binding"/>
    <property type="evidence" value="ECO:0007669"/>
    <property type="project" value="UniProtKB-KW"/>
</dbReference>
<dbReference type="OrthoDB" id="9810952at2"/>
<sequence>MDRSTVKNILKFLSLVGLMTEFFFLIPIITGVIYKENVTSFIIYSAVATTIFFLILFWLKNHDMKMKIKDAILSVNLVWIMLGVLGAIPLMLETNVTFIDGFFEAASGFTTTGATIYSDITDLPKNILMLRSTMHWIGGMGIIVLGVGLLSLINPTGSLALFKGESTGITPDKVTPKIKHTALKLWGVYFTITVIDAIMLKFEGMSIFDAINHAFATISTGGFSTRSESLGFWSNNPWILWTTTLFMFISGINFIAHIKFLKKDYSGYKSEEVIWYTLIFIILAIGVSLVHYINSNDSLFYALTHGFFTISSILTTTGFATVDYSQWGQTAIALIFIAMLVGGNAGSTAGGIKVIRFVVMFKNLNYQIKKILFPNAIISVKVDKKTIPQPIINNVSAFIFLYILTVTSIALYLFANGYDTLTSLSASIACVGNIGPGFGHVGPVDNFAFFTQPQKLILAIGMIIGRLEFFTVLILLSRDFWKKF</sequence>
<comment type="similarity">
    <text evidence="2">Belongs to the TrkH potassium transport family.</text>
</comment>
<feature type="transmembrane region" description="Helical" evidence="13">
    <location>
        <begin position="12"/>
        <end position="34"/>
    </location>
</feature>